<evidence type="ECO:0000259" key="2">
    <source>
        <dbReference type="Pfam" id="PF13966"/>
    </source>
</evidence>
<accession>A0ABR0WXJ9</accession>
<name>A0ABR0WXJ9_REHGL</name>
<feature type="domain" description="Reverse transcriptase zinc-binding" evidence="2">
    <location>
        <begin position="105"/>
        <end position="200"/>
    </location>
</feature>
<evidence type="ECO:0000259" key="1">
    <source>
        <dbReference type="Pfam" id="PF13456"/>
    </source>
</evidence>
<comment type="caution">
    <text evidence="3">The sequence shown here is derived from an EMBL/GenBank/DDBJ whole genome shotgun (WGS) entry which is preliminary data.</text>
</comment>
<dbReference type="CDD" id="cd06222">
    <property type="entry name" value="RNase_H_like"/>
    <property type="match status" value="1"/>
</dbReference>
<evidence type="ECO:0000313" key="3">
    <source>
        <dbReference type="EMBL" id="KAK6151721.1"/>
    </source>
</evidence>
<dbReference type="PANTHER" id="PTHR47074:SF48">
    <property type="entry name" value="POLYNUCLEOTIDYL TRANSFERASE, RIBONUCLEASE H-LIKE SUPERFAMILY PROTEIN"/>
    <property type="match status" value="1"/>
</dbReference>
<dbReference type="InterPro" id="IPR052929">
    <property type="entry name" value="RNase_H-like_EbsB-rel"/>
</dbReference>
<dbReference type="InterPro" id="IPR044730">
    <property type="entry name" value="RNase_H-like_dom_plant"/>
</dbReference>
<feature type="domain" description="RNase H type-1" evidence="1">
    <location>
        <begin position="307"/>
        <end position="427"/>
    </location>
</feature>
<proteinExistence type="predicted"/>
<reference evidence="3 4" key="1">
    <citation type="journal article" date="2021" name="Comput. Struct. Biotechnol. J.">
        <title>De novo genome assembly of the potent medicinal plant Rehmannia glutinosa using nanopore technology.</title>
        <authorList>
            <person name="Ma L."/>
            <person name="Dong C."/>
            <person name="Song C."/>
            <person name="Wang X."/>
            <person name="Zheng X."/>
            <person name="Niu Y."/>
            <person name="Chen S."/>
            <person name="Feng W."/>
        </authorList>
    </citation>
    <scope>NUCLEOTIDE SEQUENCE [LARGE SCALE GENOMIC DNA]</scope>
    <source>
        <strain evidence="3">DH-2019</strain>
    </source>
</reference>
<organism evidence="3 4">
    <name type="scientific">Rehmannia glutinosa</name>
    <name type="common">Chinese foxglove</name>
    <dbReference type="NCBI Taxonomy" id="99300"/>
    <lineage>
        <taxon>Eukaryota</taxon>
        <taxon>Viridiplantae</taxon>
        <taxon>Streptophyta</taxon>
        <taxon>Embryophyta</taxon>
        <taxon>Tracheophyta</taxon>
        <taxon>Spermatophyta</taxon>
        <taxon>Magnoliopsida</taxon>
        <taxon>eudicotyledons</taxon>
        <taxon>Gunneridae</taxon>
        <taxon>Pentapetalae</taxon>
        <taxon>asterids</taxon>
        <taxon>lamiids</taxon>
        <taxon>Lamiales</taxon>
        <taxon>Orobanchaceae</taxon>
        <taxon>Rehmannieae</taxon>
        <taxon>Rehmannia</taxon>
    </lineage>
</organism>
<dbReference type="Proteomes" id="UP001318860">
    <property type="component" value="Unassembled WGS sequence"/>
</dbReference>
<dbReference type="PANTHER" id="PTHR47074">
    <property type="entry name" value="BNAC02G40300D PROTEIN"/>
    <property type="match status" value="1"/>
</dbReference>
<sequence>MEKHSSWQKYYYYGYAMEHREWDGCVGLEGPLGAGSSQFQILTPPRVWPNDLRICELIHEDYAGWNVAKLRDVQSNEVEAILSIPLVSNARKDKIMWHYTKNGIYSVKTGYRVAKQAQGLSCDSTSSSGNDCKIWRWMWRLEIPPEVKIFLWKCLKNILPVKCALARRGIGMDTICSRCGGEEETAVHALRDCPWVSFAWKISPLRIETDRHARRGDLADWIVWMAENLNDESHSMFVMLLWSLWRGRNLQIFQGKRVDQIWCLELAASRLEEYTVLNTRLRVPIQRPVEKNEKWEPPNFPAIKINSDASIVAEVGTGMGLILRDHEGQVQGALSKFQTINMAVDEAEAWACREGVQLALAKGIRNVVLELDNMNVVSALARNEKNFSYFGNIIEDIQQLLLDFSSVSFNWVRRSSNCVAHHLARHAFSFSPIESDSGIIPQNISDLIMGEVSHLMH</sequence>
<dbReference type="InterPro" id="IPR012337">
    <property type="entry name" value="RNaseH-like_sf"/>
</dbReference>
<dbReference type="EMBL" id="JABTTQ020000007">
    <property type="protein sequence ID" value="KAK6151721.1"/>
    <property type="molecule type" value="Genomic_DNA"/>
</dbReference>
<dbReference type="InterPro" id="IPR026960">
    <property type="entry name" value="RVT-Znf"/>
</dbReference>
<dbReference type="InterPro" id="IPR002156">
    <property type="entry name" value="RNaseH_domain"/>
</dbReference>
<dbReference type="Gene3D" id="3.30.420.10">
    <property type="entry name" value="Ribonuclease H-like superfamily/Ribonuclease H"/>
    <property type="match status" value="1"/>
</dbReference>
<dbReference type="InterPro" id="IPR036397">
    <property type="entry name" value="RNaseH_sf"/>
</dbReference>
<protein>
    <submittedName>
        <fullName evidence="3">Uncharacterized protein</fullName>
    </submittedName>
</protein>
<dbReference type="Pfam" id="PF13456">
    <property type="entry name" value="RVT_3"/>
    <property type="match status" value="1"/>
</dbReference>
<dbReference type="SUPFAM" id="SSF53098">
    <property type="entry name" value="Ribonuclease H-like"/>
    <property type="match status" value="1"/>
</dbReference>
<dbReference type="Pfam" id="PF13966">
    <property type="entry name" value="zf-RVT"/>
    <property type="match status" value="1"/>
</dbReference>
<evidence type="ECO:0000313" key="4">
    <source>
        <dbReference type="Proteomes" id="UP001318860"/>
    </source>
</evidence>
<gene>
    <name evidence="3" type="ORF">DH2020_014356</name>
</gene>
<keyword evidence="4" id="KW-1185">Reference proteome</keyword>